<sequence>SQETNIRYFKVFSNNIERSRAAPQSDYEHEQASSNKSDFYLPPLRQKV</sequence>
<evidence type="ECO:0000256" key="1">
    <source>
        <dbReference type="SAM" id="MobiDB-lite"/>
    </source>
</evidence>
<feature type="region of interest" description="Disordered" evidence="1">
    <location>
        <begin position="20"/>
        <end position="48"/>
    </location>
</feature>
<gene>
    <name evidence="6" type="ORF">BYL167_LOCUS52688</name>
    <name evidence="5" type="ORF">GIL414_LOCUS33674</name>
    <name evidence="2" type="ORF">OVN521_LOCUS22611</name>
    <name evidence="4" type="ORF">SMN809_LOCUS26309</name>
    <name evidence="3" type="ORF">UXM345_LOCUS25830</name>
</gene>
<evidence type="ECO:0000313" key="6">
    <source>
        <dbReference type="EMBL" id="CAF4913687.1"/>
    </source>
</evidence>
<dbReference type="EMBL" id="CAJOBJ010075406">
    <property type="protein sequence ID" value="CAF4477989.1"/>
    <property type="molecule type" value="Genomic_DNA"/>
</dbReference>
<evidence type="ECO:0000313" key="4">
    <source>
        <dbReference type="EMBL" id="CAF4305710.1"/>
    </source>
</evidence>
<dbReference type="Proteomes" id="UP000676336">
    <property type="component" value="Unassembled WGS sequence"/>
</dbReference>
<dbReference type="Proteomes" id="UP000663866">
    <property type="component" value="Unassembled WGS sequence"/>
</dbReference>
<evidence type="ECO:0000313" key="5">
    <source>
        <dbReference type="EMBL" id="CAF4477989.1"/>
    </source>
</evidence>
<protein>
    <submittedName>
        <fullName evidence="2">Uncharacterized protein</fullName>
    </submittedName>
</protein>
<dbReference type="EMBL" id="CAJOBH010171898">
    <property type="protein sequence ID" value="CAF4913687.1"/>
    <property type="molecule type" value="Genomic_DNA"/>
</dbReference>
<dbReference type="Proteomes" id="UP000681967">
    <property type="component" value="Unassembled WGS sequence"/>
</dbReference>
<accession>A0A819X2B5</accession>
<reference evidence="2" key="1">
    <citation type="submission" date="2021-02" db="EMBL/GenBank/DDBJ databases">
        <authorList>
            <person name="Nowell W R."/>
        </authorList>
    </citation>
    <scope>NUCLEOTIDE SEQUENCE</scope>
</reference>
<organism evidence="2 7">
    <name type="scientific">Rotaria magnacalcarata</name>
    <dbReference type="NCBI Taxonomy" id="392030"/>
    <lineage>
        <taxon>Eukaryota</taxon>
        <taxon>Metazoa</taxon>
        <taxon>Spiralia</taxon>
        <taxon>Gnathifera</taxon>
        <taxon>Rotifera</taxon>
        <taxon>Eurotatoria</taxon>
        <taxon>Bdelloidea</taxon>
        <taxon>Philodinida</taxon>
        <taxon>Philodinidae</taxon>
        <taxon>Rotaria</taxon>
    </lineage>
</organism>
<evidence type="ECO:0000313" key="7">
    <source>
        <dbReference type="Proteomes" id="UP000663866"/>
    </source>
</evidence>
<proteinExistence type="predicted"/>
<dbReference type="EMBL" id="CAJOBG010004941">
    <property type="protein sequence ID" value="CAF4132783.1"/>
    <property type="molecule type" value="Genomic_DNA"/>
</dbReference>
<comment type="caution">
    <text evidence="2">The sequence shown here is derived from an EMBL/GenBank/DDBJ whole genome shotgun (WGS) entry which is preliminary data.</text>
</comment>
<name>A0A819X2B5_9BILA</name>
<evidence type="ECO:0000313" key="3">
    <source>
        <dbReference type="EMBL" id="CAF4163357.1"/>
    </source>
</evidence>
<dbReference type="EMBL" id="CAJOBI010037170">
    <property type="protein sequence ID" value="CAF4305710.1"/>
    <property type="molecule type" value="Genomic_DNA"/>
</dbReference>
<feature type="non-terminal residue" evidence="2">
    <location>
        <position position="1"/>
    </location>
</feature>
<dbReference type="AlphaFoldDB" id="A0A819X2B5"/>
<keyword evidence="7" id="KW-1185">Reference proteome</keyword>
<dbReference type="EMBL" id="CAJOBF010005087">
    <property type="protein sequence ID" value="CAF4163357.1"/>
    <property type="molecule type" value="Genomic_DNA"/>
</dbReference>
<evidence type="ECO:0000313" key="2">
    <source>
        <dbReference type="EMBL" id="CAF4132783.1"/>
    </source>
</evidence>
<dbReference type="Proteomes" id="UP000681720">
    <property type="component" value="Unassembled WGS sequence"/>
</dbReference>
<dbReference type="Proteomes" id="UP000663842">
    <property type="component" value="Unassembled WGS sequence"/>
</dbReference>